<evidence type="ECO:0000256" key="3">
    <source>
        <dbReference type="ARBA" id="ARBA00023157"/>
    </source>
</evidence>
<dbReference type="Ensembl" id="ENSSANT00000014247.1">
    <property type="protein sequence ID" value="ENSSANP00000013348.1"/>
    <property type="gene ID" value="ENSSANG00000007121.1"/>
</dbReference>
<dbReference type="Proteomes" id="UP000472260">
    <property type="component" value="Unassembled WGS sequence"/>
</dbReference>
<reference evidence="5" key="2">
    <citation type="submission" date="2025-09" db="UniProtKB">
        <authorList>
            <consortium name="Ensembl"/>
        </authorList>
    </citation>
    <scope>IDENTIFICATION</scope>
</reference>
<dbReference type="InterPro" id="IPR011936">
    <property type="entry name" value="Myxo_disulph_rpt"/>
</dbReference>
<dbReference type="NCBIfam" id="TIGR02232">
    <property type="entry name" value="myxo_disulf_rpt"/>
    <property type="match status" value="1"/>
</dbReference>
<feature type="region of interest" description="Disordered" evidence="4">
    <location>
        <begin position="1"/>
        <end position="74"/>
    </location>
</feature>
<keyword evidence="1" id="KW-0732">Signal</keyword>
<sequence length="259" mass="27774">PGLMGMLGARGPIGPKVWTGEMGPKGEPGSSGNRGPTGCPGKRGKQGAKGDIGATGPMGPAGPQGALGHPGPPGFSMLFTSPPGLYMVGQKGEKGQSGSPGRCGCNHALQTKPEYSQISVHRTGLIIIFLNDIQFYNHNSFCQSKMSLYFKDIDGWMPIQLIPFQSMERDPDQEGFCGDSIVQVENGEECDDGNKVVTDGCVKCKLAYCGDGYRYEEAEECDRKDFGFHTCRSFLPGSYGHLKCTANCFIDSTNCKFFT</sequence>
<keyword evidence="2" id="KW-0677">Repeat</keyword>
<proteinExistence type="predicted"/>
<dbReference type="AlphaFoldDB" id="A0A671L0B0"/>
<dbReference type="InterPro" id="IPR008160">
    <property type="entry name" value="Collagen"/>
</dbReference>
<organism evidence="5 6">
    <name type="scientific">Sinocyclocheilus anshuiensis</name>
    <dbReference type="NCBI Taxonomy" id="1608454"/>
    <lineage>
        <taxon>Eukaryota</taxon>
        <taxon>Metazoa</taxon>
        <taxon>Chordata</taxon>
        <taxon>Craniata</taxon>
        <taxon>Vertebrata</taxon>
        <taxon>Euteleostomi</taxon>
        <taxon>Actinopterygii</taxon>
        <taxon>Neopterygii</taxon>
        <taxon>Teleostei</taxon>
        <taxon>Ostariophysi</taxon>
        <taxon>Cypriniformes</taxon>
        <taxon>Cyprinidae</taxon>
        <taxon>Cyprininae</taxon>
        <taxon>Sinocyclocheilus</taxon>
    </lineage>
</organism>
<keyword evidence="3" id="KW-1015">Disulfide bond</keyword>
<evidence type="ECO:0000256" key="2">
    <source>
        <dbReference type="ARBA" id="ARBA00022737"/>
    </source>
</evidence>
<accession>A0A671L0B0</accession>
<dbReference type="PANTHER" id="PTHR24637:SF421">
    <property type="entry name" value="CUTICLE COLLAGEN DPY-2"/>
    <property type="match status" value="1"/>
</dbReference>
<name>A0A671L0B0_9TELE</name>
<dbReference type="Pfam" id="PF01391">
    <property type="entry name" value="Collagen"/>
    <property type="match status" value="1"/>
</dbReference>
<keyword evidence="6" id="KW-1185">Reference proteome</keyword>
<evidence type="ECO:0000256" key="4">
    <source>
        <dbReference type="SAM" id="MobiDB-lite"/>
    </source>
</evidence>
<dbReference type="PANTHER" id="PTHR24637">
    <property type="entry name" value="COLLAGEN"/>
    <property type="match status" value="1"/>
</dbReference>
<evidence type="ECO:0000256" key="1">
    <source>
        <dbReference type="ARBA" id="ARBA00022729"/>
    </source>
</evidence>
<evidence type="ECO:0000313" key="5">
    <source>
        <dbReference type="Ensembl" id="ENSSANP00000013348.1"/>
    </source>
</evidence>
<evidence type="ECO:0000313" key="6">
    <source>
        <dbReference type="Proteomes" id="UP000472260"/>
    </source>
</evidence>
<reference evidence="5" key="1">
    <citation type="submission" date="2025-08" db="UniProtKB">
        <authorList>
            <consortium name="Ensembl"/>
        </authorList>
    </citation>
    <scope>IDENTIFICATION</scope>
</reference>
<protein>
    <submittedName>
        <fullName evidence="5">Collagen-like tail subunit (single strand of homotrimer) of asymmetric acetylcholinesterase</fullName>
    </submittedName>
</protein>
<dbReference type="Pfam" id="PF13948">
    <property type="entry name" value="DUF4215"/>
    <property type="match status" value="1"/>
</dbReference>